<evidence type="ECO:0000313" key="11">
    <source>
        <dbReference type="EMBL" id="CAD7655131.1"/>
    </source>
</evidence>
<keyword evidence="8" id="KW-0511">Multifunctional enzyme</keyword>
<dbReference type="Gene3D" id="3.40.50.720">
    <property type="entry name" value="NAD(P)-binding Rossmann-like Domain"/>
    <property type="match status" value="1"/>
</dbReference>
<dbReference type="Gene3D" id="3.90.180.10">
    <property type="entry name" value="Medium-chain alcohol dehydrogenases, catalytic domain"/>
    <property type="match status" value="1"/>
</dbReference>
<evidence type="ECO:0000256" key="8">
    <source>
        <dbReference type="ARBA" id="ARBA00023268"/>
    </source>
</evidence>
<evidence type="ECO:0000259" key="10">
    <source>
        <dbReference type="SMART" id="SM00829"/>
    </source>
</evidence>
<evidence type="ECO:0000256" key="7">
    <source>
        <dbReference type="ARBA" id="ARBA00023160"/>
    </source>
</evidence>
<dbReference type="CDD" id="cd05195">
    <property type="entry name" value="enoyl_red"/>
    <property type="match status" value="1"/>
</dbReference>
<dbReference type="GO" id="GO:0006633">
    <property type="term" value="P:fatty acid biosynthetic process"/>
    <property type="evidence" value="ECO:0007669"/>
    <property type="project" value="UniProtKB-KW"/>
</dbReference>
<evidence type="ECO:0008006" key="13">
    <source>
        <dbReference type="Google" id="ProtNLM"/>
    </source>
</evidence>
<dbReference type="EMBL" id="OC923878">
    <property type="protein sequence ID" value="CAD7655131.1"/>
    <property type="molecule type" value="Genomic_DNA"/>
</dbReference>
<dbReference type="SUPFAM" id="SSF47336">
    <property type="entry name" value="ACP-like"/>
    <property type="match status" value="1"/>
</dbReference>
<dbReference type="Pfam" id="PF08659">
    <property type="entry name" value="KR"/>
    <property type="match status" value="1"/>
</dbReference>
<evidence type="ECO:0000256" key="2">
    <source>
        <dbReference type="ARBA" id="ARBA00022516"/>
    </source>
</evidence>
<evidence type="ECO:0000256" key="4">
    <source>
        <dbReference type="ARBA" id="ARBA00022857"/>
    </source>
</evidence>
<keyword evidence="3" id="KW-0276">Fatty acid metabolism</keyword>
<gene>
    <name evidence="11" type="ORF">ONB1V03_LOCUS11776</name>
</gene>
<dbReference type="InterPro" id="IPR029058">
    <property type="entry name" value="AB_hydrolase_fold"/>
</dbReference>
<evidence type="ECO:0000256" key="3">
    <source>
        <dbReference type="ARBA" id="ARBA00022832"/>
    </source>
</evidence>
<evidence type="ECO:0000256" key="6">
    <source>
        <dbReference type="ARBA" id="ARBA00023098"/>
    </source>
</evidence>
<keyword evidence="12" id="KW-1185">Reference proteome</keyword>
<evidence type="ECO:0000259" key="9">
    <source>
        <dbReference type="SMART" id="SM00822"/>
    </source>
</evidence>
<reference evidence="11" key="1">
    <citation type="submission" date="2020-11" db="EMBL/GenBank/DDBJ databases">
        <authorList>
            <person name="Tran Van P."/>
        </authorList>
    </citation>
    <scope>NUCLEOTIDE SEQUENCE</scope>
</reference>
<dbReference type="InterPro" id="IPR036291">
    <property type="entry name" value="NAD(P)-bd_dom_sf"/>
</dbReference>
<evidence type="ECO:0000313" key="12">
    <source>
        <dbReference type="Proteomes" id="UP000728032"/>
    </source>
</evidence>
<dbReference type="Gene3D" id="3.40.50.1820">
    <property type="entry name" value="alpha/beta hydrolase"/>
    <property type="match status" value="1"/>
</dbReference>
<feature type="domain" description="Enoyl reductase (ER)" evidence="10">
    <location>
        <begin position="1"/>
        <end position="145"/>
    </location>
</feature>
<sequence>MKEYGIPEHKIFSSRDIMFKYRIMALTKGKGVDLVLNSLAGEKLDASYECVGNGGRFVELGKYDLVLNKQLGMFDFLRDVSFIGVAVDMCLMERQDFAQDFFRWMHNNCTNGCVKPINTTVFKATEAEKAFRYMTTGKHIGKVILRVRDEEQVKSAITAIKSAPDLTVTTKTYFNPNKVYIITGGLGGCGLELVHWMLYMGAKRLVLTSRSGVVTDYQKYIIKRLEYFGEHYKVFGAKIMVSTADCQTIDGTKQLLTEAQGLGPIGGVFHLALVLNDCLLENQTVDKFCEAIHTKHKIFANLDQMSRQLDYKLDYFVVFSSITCGKGNGGQSQYAFGNSMCERICEERRRDGLHGLAVQYGPIGDVGVFTDADQLIQMTNFQKQRIHSCCDVLDKLLAINTPIVTSFVRAERAVQTGGTRQKRMVKELWRALGIDPDTTPDHLTLGEIGMESMFAVELQQELEREWNIKMSINHVKNITIKMLKDYEAGRVENIKRYVDDVKVARAKLAKYRFVIPKDQTTRVNNVMEGKPVYFMPTFDGGFRAFEEFGKKIDRPVIGLNWTRDLDNFHTLKEYGKYFIRLLEQLEPQGNYDVVGYFDGAMIGTKLLRKAGISKAVILDVLSESRFNEDYVTDEYILDFIFEFISYEIPESFREKIRRDMKNEQGIDNRIRRACSEIREFAGKGLVATDLEDIIKNAFKRAKLLSTHRVEKKKNMSKLKLNIARKWAKRTGKLVVIKPLEFVQIQDEHEFLSKARELYFLPDNPAHDNDDNCAIDFVKVDECPFAVASEKIGQKVLDALND</sequence>
<feature type="domain" description="Ketoreductase" evidence="9">
    <location>
        <begin position="178"/>
        <end position="366"/>
    </location>
</feature>
<keyword evidence="4" id="KW-0521">NADP</keyword>
<dbReference type="Proteomes" id="UP000728032">
    <property type="component" value="Unassembled WGS sequence"/>
</dbReference>
<dbReference type="SUPFAM" id="SSF51735">
    <property type="entry name" value="NAD(P)-binding Rossmann-fold domains"/>
    <property type="match status" value="2"/>
</dbReference>
<keyword evidence="7" id="KW-0275">Fatty acid biosynthesis</keyword>
<proteinExistence type="predicted"/>
<dbReference type="InterPro" id="IPR020843">
    <property type="entry name" value="ER"/>
</dbReference>
<dbReference type="Pfam" id="PF13602">
    <property type="entry name" value="ADH_zinc_N_2"/>
    <property type="match status" value="1"/>
</dbReference>
<dbReference type="SMART" id="SM00829">
    <property type="entry name" value="PKS_ER"/>
    <property type="match status" value="1"/>
</dbReference>
<dbReference type="InterPro" id="IPR013968">
    <property type="entry name" value="PKS_KR"/>
</dbReference>
<keyword evidence="6" id="KW-0443">Lipid metabolism</keyword>
<dbReference type="EMBL" id="CAJPVJ010009053">
    <property type="protein sequence ID" value="CAG2172318.1"/>
    <property type="molecule type" value="Genomic_DNA"/>
</dbReference>
<dbReference type="Gene3D" id="1.10.1200.10">
    <property type="entry name" value="ACP-like"/>
    <property type="match status" value="1"/>
</dbReference>
<keyword evidence="1" id="KW-0596">Phosphopantetheine</keyword>
<keyword evidence="2" id="KW-0444">Lipid biosynthesis</keyword>
<name>A0A7R9QR12_9ACAR</name>
<accession>A0A7R9QR12</accession>
<keyword evidence="5" id="KW-0560">Oxidoreductase</keyword>
<dbReference type="PANTHER" id="PTHR43775:SF7">
    <property type="entry name" value="FATTY ACID SYNTHASE"/>
    <property type="match status" value="1"/>
</dbReference>
<dbReference type="PANTHER" id="PTHR43775">
    <property type="entry name" value="FATTY ACID SYNTHASE"/>
    <property type="match status" value="1"/>
</dbReference>
<evidence type="ECO:0000256" key="5">
    <source>
        <dbReference type="ARBA" id="ARBA00023002"/>
    </source>
</evidence>
<protein>
    <recommendedName>
        <fullName evidence="13">Carrier domain-containing protein</fullName>
    </recommendedName>
</protein>
<dbReference type="SUPFAM" id="SSF53474">
    <property type="entry name" value="alpha/beta-Hydrolases"/>
    <property type="match status" value="1"/>
</dbReference>
<dbReference type="InterPro" id="IPR036736">
    <property type="entry name" value="ACP-like_sf"/>
</dbReference>
<dbReference type="AlphaFoldDB" id="A0A7R9QR12"/>
<dbReference type="InterPro" id="IPR057326">
    <property type="entry name" value="KR_dom"/>
</dbReference>
<evidence type="ECO:0000256" key="1">
    <source>
        <dbReference type="ARBA" id="ARBA00022450"/>
    </source>
</evidence>
<dbReference type="OrthoDB" id="4850501at2759"/>
<dbReference type="GO" id="GO:0004312">
    <property type="term" value="F:fatty acid synthase activity"/>
    <property type="evidence" value="ECO:0007669"/>
    <property type="project" value="TreeGrafter"/>
</dbReference>
<organism evidence="11">
    <name type="scientific">Oppiella nova</name>
    <dbReference type="NCBI Taxonomy" id="334625"/>
    <lineage>
        <taxon>Eukaryota</taxon>
        <taxon>Metazoa</taxon>
        <taxon>Ecdysozoa</taxon>
        <taxon>Arthropoda</taxon>
        <taxon>Chelicerata</taxon>
        <taxon>Arachnida</taxon>
        <taxon>Acari</taxon>
        <taxon>Acariformes</taxon>
        <taxon>Sarcoptiformes</taxon>
        <taxon>Oribatida</taxon>
        <taxon>Brachypylina</taxon>
        <taxon>Oppioidea</taxon>
        <taxon>Oppiidae</taxon>
        <taxon>Oppiella</taxon>
    </lineage>
</organism>
<dbReference type="InterPro" id="IPR050091">
    <property type="entry name" value="PKS_NRPS_Biosynth_Enz"/>
</dbReference>
<dbReference type="SMART" id="SM00822">
    <property type="entry name" value="PKS_KR"/>
    <property type="match status" value="1"/>
</dbReference>
<dbReference type="GO" id="GO:0016491">
    <property type="term" value="F:oxidoreductase activity"/>
    <property type="evidence" value="ECO:0007669"/>
    <property type="project" value="UniProtKB-KW"/>
</dbReference>